<organism evidence="1 2">
    <name type="scientific">Planktothricoides raciborskii FACHB-1370</name>
    <dbReference type="NCBI Taxonomy" id="2949576"/>
    <lineage>
        <taxon>Bacteria</taxon>
        <taxon>Bacillati</taxon>
        <taxon>Cyanobacteriota</taxon>
        <taxon>Cyanophyceae</taxon>
        <taxon>Oscillatoriophycideae</taxon>
        <taxon>Oscillatoriales</taxon>
        <taxon>Oscillatoriaceae</taxon>
        <taxon>Planktothricoides</taxon>
    </lineage>
</organism>
<reference evidence="1 2" key="1">
    <citation type="journal article" date="2020" name="ISME J.">
        <title>Comparative genomics reveals insights into cyanobacterial evolution and habitat adaptation.</title>
        <authorList>
            <person name="Chen M.Y."/>
            <person name="Teng W.K."/>
            <person name="Zhao L."/>
            <person name="Hu C.X."/>
            <person name="Zhou Y.K."/>
            <person name="Han B.P."/>
            <person name="Song L.R."/>
            <person name="Shu W.S."/>
        </authorList>
    </citation>
    <scope>NUCLEOTIDE SEQUENCE [LARGE SCALE GENOMIC DNA]</scope>
    <source>
        <strain evidence="1 2">FACHB-1370</strain>
    </source>
</reference>
<evidence type="ECO:0008006" key="3">
    <source>
        <dbReference type="Google" id="ProtNLM"/>
    </source>
</evidence>
<sequence length="68" mass="8011">MLYYSCLNLGINDNLKNQKKLQSRFNHDKCDYSGFHVGQPQIPVGAKHSGTKFFIWFQRLFAVMLRPY</sequence>
<evidence type="ECO:0000313" key="1">
    <source>
        <dbReference type="EMBL" id="MBD2547665.1"/>
    </source>
</evidence>
<evidence type="ECO:0000313" key="2">
    <source>
        <dbReference type="Proteomes" id="UP000641954"/>
    </source>
</evidence>
<name>A0ABR8EP42_9CYAN</name>
<dbReference type="EMBL" id="JACJSK010000083">
    <property type="protein sequence ID" value="MBD2547665.1"/>
    <property type="molecule type" value="Genomic_DNA"/>
</dbReference>
<dbReference type="Proteomes" id="UP000641954">
    <property type="component" value="Unassembled WGS sequence"/>
</dbReference>
<protein>
    <recommendedName>
        <fullName evidence="3">Transposase</fullName>
    </recommendedName>
</protein>
<dbReference type="RefSeq" id="WP_156331959.1">
    <property type="nucleotide sequence ID" value="NZ_JACJSK010000083.1"/>
</dbReference>
<keyword evidence="2" id="KW-1185">Reference proteome</keyword>
<proteinExistence type="predicted"/>
<accession>A0ABR8EP42</accession>
<comment type="caution">
    <text evidence="1">The sequence shown here is derived from an EMBL/GenBank/DDBJ whole genome shotgun (WGS) entry which is preliminary data.</text>
</comment>
<gene>
    <name evidence="1" type="ORF">H6G72_28355</name>
</gene>